<accession>S8AY73</accession>
<gene>
    <name evidence="1" type="ORF">PDE_01847</name>
</gene>
<dbReference type="HOGENOM" id="CLU_3191527_0_0_1"/>
<organism evidence="1 2">
    <name type="scientific">Penicillium oxalicum (strain 114-2 / CGMCC 5302)</name>
    <name type="common">Penicillium decumbens</name>
    <dbReference type="NCBI Taxonomy" id="933388"/>
    <lineage>
        <taxon>Eukaryota</taxon>
        <taxon>Fungi</taxon>
        <taxon>Dikarya</taxon>
        <taxon>Ascomycota</taxon>
        <taxon>Pezizomycotina</taxon>
        <taxon>Eurotiomycetes</taxon>
        <taxon>Eurotiomycetidae</taxon>
        <taxon>Eurotiales</taxon>
        <taxon>Aspergillaceae</taxon>
        <taxon>Penicillium</taxon>
    </lineage>
</organism>
<name>S8AY73_PENO1</name>
<dbReference type="AlphaFoldDB" id="S8AY73"/>
<keyword evidence="2" id="KW-1185">Reference proteome</keyword>
<evidence type="ECO:0000313" key="1">
    <source>
        <dbReference type="EMBL" id="EPS26907.1"/>
    </source>
</evidence>
<dbReference type="EMBL" id="KB644409">
    <property type="protein sequence ID" value="EPS26907.1"/>
    <property type="molecule type" value="Genomic_DNA"/>
</dbReference>
<proteinExistence type="predicted"/>
<evidence type="ECO:0000313" key="2">
    <source>
        <dbReference type="Proteomes" id="UP000019376"/>
    </source>
</evidence>
<protein>
    <submittedName>
        <fullName evidence="1">Uncharacterized protein</fullName>
    </submittedName>
</protein>
<dbReference type="Proteomes" id="UP000019376">
    <property type="component" value="Unassembled WGS sequence"/>
</dbReference>
<sequence>MSCQTQARWRPRKSPHGKYHYYSYDYYDYDYDYEYSNLSSNHPIPT</sequence>
<reference evidence="1 2" key="1">
    <citation type="journal article" date="2013" name="PLoS ONE">
        <title>Genomic and secretomic analyses reveal unique features of the lignocellulolytic enzyme system of Penicillium decumbens.</title>
        <authorList>
            <person name="Liu G."/>
            <person name="Zhang L."/>
            <person name="Wei X."/>
            <person name="Zou G."/>
            <person name="Qin Y."/>
            <person name="Ma L."/>
            <person name="Li J."/>
            <person name="Zheng H."/>
            <person name="Wang S."/>
            <person name="Wang C."/>
            <person name="Xun L."/>
            <person name="Zhao G.-P."/>
            <person name="Zhou Z."/>
            <person name="Qu Y."/>
        </authorList>
    </citation>
    <scope>NUCLEOTIDE SEQUENCE [LARGE SCALE GENOMIC DNA]</scope>
    <source>
        <strain evidence="2">114-2 / CGMCC 5302</strain>
    </source>
</reference>